<dbReference type="SUPFAM" id="SSF47473">
    <property type="entry name" value="EF-hand"/>
    <property type="match status" value="1"/>
</dbReference>
<proteinExistence type="predicted"/>
<dbReference type="PROSITE" id="PS50222">
    <property type="entry name" value="EF_HAND_2"/>
    <property type="match status" value="1"/>
</dbReference>
<dbReference type="Proteomes" id="UP001180020">
    <property type="component" value="Unassembled WGS sequence"/>
</dbReference>
<dbReference type="EMBL" id="JAUJYO010000012">
    <property type="protein sequence ID" value="KAK1301283.1"/>
    <property type="molecule type" value="Genomic_DNA"/>
</dbReference>
<gene>
    <name evidence="3" type="ORF">QJS10_CPB12g01622</name>
</gene>
<evidence type="ECO:0000259" key="2">
    <source>
        <dbReference type="PROSITE" id="PS50222"/>
    </source>
</evidence>
<dbReference type="GO" id="GO:0005509">
    <property type="term" value="F:calcium ion binding"/>
    <property type="evidence" value="ECO:0007669"/>
    <property type="project" value="InterPro"/>
</dbReference>
<keyword evidence="4" id="KW-1185">Reference proteome</keyword>
<evidence type="ECO:0000313" key="3">
    <source>
        <dbReference type="EMBL" id="KAK1301283.1"/>
    </source>
</evidence>
<dbReference type="InterPro" id="IPR002048">
    <property type="entry name" value="EF_hand_dom"/>
</dbReference>
<feature type="domain" description="EF-hand" evidence="2">
    <location>
        <begin position="22"/>
        <end position="57"/>
    </location>
</feature>
<dbReference type="Gene3D" id="1.10.238.10">
    <property type="entry name" value="EF-hand"/>
    <property type="match status" value="1"/>
</dbReference>
<dbReference type="PROSITE" id="PS00018">
    <property type="entry name" value="EF_HAND_1"/>
    <property type="match status" value="1"/>
</dbReference>
<dbReference type="SMART" id="SM00054">
    <property type="entry name" value="EFh"/>
    <property type="match status" value="1"/>
</dbReference>
<dbReference type="InterPro" id="IPR018247">
    <property type="entry name" value="EF_Hand_1_Ca_BS"/>
</dbReference>
<organism evidence="3 4">
    <name type="scientific">Acorus calamus</name>
    <name type="common">Sweet flag</name>
    <dbReference type="NCBI Taxonomy" id="4465"/>
    <lineage>
        <taxon>Eukaryota</taxon>
        <taxon>Viridiplantae</taxon>
        <taxon>Streptophyta</taxon>
        <taxon>Embryophyta</taxon>
        <taxon>Tracheophyta</taxon>
        <taxon>Spermatophyta</taxon>
        <taxon>Magnoliopsida</taxon>
        <taxon>Liliopsida</taxon>
        <taxon>Acoraceae</taxon>
        <taxon>Acorus</taxon>
    </lineage>
</organism>
<accession>A0AAV9DLR3</accession>
<protein>
    <recommendedName>
        <fullName evidence="2">EF-hand domain-containing protein</fullName>
    </recommendedName>
</protein>
<name>A0AAV9DLR3_ACOCL</name>
<reference evidence="3" key="2">
    <citation type="submission" date="2023-06" db="EMBL/GenBank/DDBJ databases">
        <authorList>
            <person name="Ma L."/>
            <person name="Liu K.-W."/>
            <person name="Li Z."/>
            <person name="Hsiao Y.-Y."/>
            <person name="Qi Y."/>
            <person name="Fu T."/>
            <person name="Tang G."/>
            <person name="Zhang D."/>
            <person name="Sun W.-H."/>
            <person name="Liu D.-K."/>
            <person name="Li Y."/>
            <person name="Chen G.-Z."/>
            <person name="Liu X.-D."/>
            <person name="Liao X.-Y."/>
            <person name="Jiang Y.-T."/>
            <person name="Yu X."/>
            <person name="Hao Y."/>
            <person name="Huang J."/>
            <person name="Zhao X.-W."/>
            <person name="Ke S."/>
            <person name="Chen Y.-Y."/>
            <person name="Wu W.-L."/>
            <person name="Hsu J.-L."/>
            <person name="Lin Y.-F."/>
            <person name="Huang M.-D."/>
            <person name="Li C.-Y."/>
            <person name="Huang L."/>
            <person name="Wang Z.-W."/>
            <person name="Zhao X."/>
            <person name="Zhong W.-Y."/>
            <person name="Peng D.-H."/>
            <person name="Ahmad S."/>
            <person name="Lan S."/>
            <person name="Zhang J.-S."/>
            <person name="Tsai W.-C."/>
            <person name="Van De Peer Y."/>
            <person name="Liu Z.-J."/>
        </authorList>
    </citation>
    <scope>NUCLEOTIDE SEQUENCE</scope>
    <source>
        <strain evidence="3">CP</strain>
        <tissue evidence="3">Leaves</tissue>
    </source>
</reference>
<keyword evidence="1" id="KW-0106">Calcium</keyword>
<evidence type="ECO:0000256" key="1">
    <source>
        <dbReference type="ARBA" id="ARBA00022837"/>
    </source>
</evidence>
<comment type="caution">
    <text evidence="3">The sequence shown here is derived from an EMBL/GenBank/DDBJ whole genome shotgun (WGS) entry which is preliminary data.</text>
</comment>
<dbReference type="AlphaFoldDB" id="A0AAV9DLR3"/>
<evidence type="ECO:0000313" key="4">
    <source>
        <dbReference type="Proteomes" id="UP001180020"/>
    </source>
</evidence>
<dbReference type="InterPro" id="IPR011992">
    <property type="entry name" value="EF-hand-dom_pair"/>
</dbReference>
<sequence>MFGTDMQRTVAPLYPQGPRLPMTEEEFLKWIDDIDTNGDHQVSKQELKKALHDLGIRFIGWKAWSAMRRSDLNRNSHIDGQMEVRKLIDCARGWGIVR</sequence>
<reference evidence="3" key="1">
    <citation type="journal article" date="2023" name="Nat. Commun.">
        <title>Diploid and tetraploid genomes of Acorus and the evolution of monocots.</title>
        <authorList>
            <person name="Ma L."/>
            <person name="Liu K.W."/>
            <person name="Li Z."/>
            <person name="Hsiao Y.Y."/>
            <person name="Qi Y."/>
            <person name="Fu T."/>
            <person name="Tang G.D."/>
            <person name="Zhang D."/>
            <person name="Sun W.H."/>
            <person name="Liu D.K."/>
            <person name="Li Y."/>
            <person name="Chen G.Z."/>
            <person name="Liu X.D."/>
            <person name="Liao X.Y."/>
            <person name="Jiang Y.T."/>
            <person name="Yu X."/>
            <person name="Hao Y."/>
            <person name="Huang J."/>
            <person name="Zhao X.W."/>
            <person name="Ke S."/>
            <person name="Chen Y.Y."/>
            <person name="Wu W.L."/>
            <person name="Hsu J.L."/>
            <person name="Lin Y.F."/>
            <person name="Huang M.D."/>
            <person name="Li C.Y."/>
            <person name="Huang L."/>
            <person name="Wang Z.W."/>
            <person name="Zhao X."/>
            <person name="Zhong W.Y."/>
            <person name="Peng D.H."/>
            <person name="Ahmad S."/>
            <person name="Lan S."/>
            <person name="Zhang J.S."/>
            <person name="Tsai W.C."/>
            <person name="Van de Peer Y."/>
            <person name="Liu Z.J."/>
        </authorList>
    </citation>
    <scope>NUCLEOTIDE SEQUENCE</scope>
    <source>
        <strain evidence="3">CP</strain>
    </source>
</reference>